<sequence length="202" mass="21130">MPDRATRAAARSNALPDARNHTRSLVLCALFCALIAVGAFVKIPVPVVPFTLQFLFTTMAGLLLGPRWGTLSVAAYVALGLIGLPIFASGGGIGYLAQPSFGYLIGFCAGTYLTARIAWAAPKPSTKRLLASCFAGLGAVYLMGMAYFYLISNFVIGAPIALGPLVLYCFVLAVPGDIALCFASAVLAKRLLPLVASKRGRA</sequence>
<evidence type="ECO:0000256" key="2">
    <source>
        <dbReference type="PIRNR" id="PIRNR016661"/>
    </source>
</evidence>
<accession>A0A3N0B3B1</accession>
<keyword evidence="2" id="KW-0813">Transport</keyword>
<keyword evidence="3" id="KW-0812">Transmembrane</keyword>
<dbReference type="Pfam" id="PF02632">
    <property type="entry name" value="BioY"/>
    <property type="match status" value="1"/>
</dbReference>
<feature type="transmembrane region" description="Helical" evidence="3">
    <location>
        <begin position="21"/>
        <end position="41"/>
    </location>
</feature>
<comment type="caution">
    <text evidence="4">The sequence shown here is derived from an EMBL/GenBank/DDBJ whole genome shotgun (WGS) entry which is preliminary data.</text>
</comment>
<dbReference type="InterPro" id="IPR003784">
    <property type="entry name" value="BioY"/>
</dbReference>
<dbReference type="PANTHER" id="PTHR34295:SF1">
    <property type="entry name" value="BIOTIN TRANSPORTER BIOY"/>
    <property type="match status" value="1"/>
</dbReference>
<keyword evidence="2 3" id="KW-0472">Membrane</keyword>
<comment type="similarity">
    <text evidence="1 2">Belongs to the BioY family.</text>
</comment>
<dbReference type="OrthoDB" id="1496139at2"/>
<dbReference type="GO" id="GO:0015225">
    <property type="term" value="F:biotin transmembrane transporter activity"/>
    <property type="evidence" value="ECO:0007669"/>
    <property type="project" value="UniProtKB-UniRule"/>
</dbReference>
<dbReference type="PANTHER" id="PTHR34295">
    <property type="entry name" value="BIOTIN TRANSPORTER BIOY"/>
    <property type="match status" value="1"/>
</dbReference>
<dbReference type="EMBL" id="QICD01000020">
    <property type="protein sequence ID" value="RNL41572.1"/>
    <property type="molecule type" value="Genomic_DNA"/>
</dbReference>
<evidence type="ECO:0000256" key="3">
    <source>
        <dbReference type="SAM" id="Phobius"/>
    </source>
</evidence>
<evidence type="ECO:0000256" key="1">
    <source>
        <dbReference type="ARBA" id="ARBA00010692"/>
    </source>
</evidence>
<proteinExistence type="inferred from homology"/>
<dbReference type="PIRSF" id="PIRSF016661">
    <property type="entry name" value="BioY"/>
    <property type="match status" value="1"/>
</dbReference>
<keyword evidence="2" id="KW-1003">Cell membrane</keyword>
<feature type="transmembrane region" description="Helical" evidence="3">
    <location>
        <begin position="73"/>
        <end position="95"/>
    </location>
</feature>
<protein>
    <recommendedName>
        <fullName evidence="2">Biotin transporter</fullName>
    </recommendedName>
</protein>
<evidence type="ECO:0000313" key="5">
    <source>
        <dbReference type="Proteomes" id="UP000278632"/>
    </source>
</evidence>
<dbReference type="Gene3D" id="1.10.1760.20">
    <property type="match status" value="1"/>
</dbReference>
<reference evidence="5" key="1">
    <citation type="submission" date="2018-05" db="EMBL/GenBank/DDBJ databases">
        <title>Genome Sequencing of selected type strains of the family Eggerthellaceae.</title>
        <authorList>
            <person name="Danylec N."/>
            <person name="Stoll D.A."/>
            <person name="Doetsch A."/>
            <person name="Huch M."/>
        </authorList>
    </citation>
    <scope>NUCLEOTIDE SEQUENCE [LARGE SCALE GENOMIC DNA]</scope>
    <source>
        <strain evidence="5">DSM 16106</strain>
    </source>
</reference>
<feature type="transmembrane region" description="Helical" evidence="3">
    <location>
        <begin position="101"/>
        <end position="122"/>
    </location>
</feature>
<feature type="transmembrane region" description="Helical" evidence="3">
    <location>
        <begin position="165"/>
        <end position="188"/>
    </location>
</feature>
<organism evidence="4 5">
    <name type="scientific">Paraeggerthella hongkongensis</name>
    <dbReference type="NCBI Taxonomy" id="230658"/>
    <lineage>
        <taxon>Bacteria</taxon>
        <taxon>Bacillati</taxon>
        <taxon>Actinomycetota</taxon>
        <taxon>Coriobacteriia</taxon>
        <taxon>Eggerthellales</taxon>
        <taxon>Eggerthellaceae</taxon>
        <taxon>Paraeggerthella</taxon>
    </lineage>
</organism>
<name>A0A3N0B3B1_9ACTN</name>
<comment type="subcellular location">
    <subcellularLocation>
        <location evidence="2">Cell membrane</location>
        <topology evidence="2">Multi-pass membrane protein</topology>
    </subcellularLocation>
</comment>
<keyword evidence="3" id="KW-1133">Transmembrane helix</keyword>
<dbReference type="GO" id="GO:0005886">
    <property type="term" value="C:plasma membrane"/>
    <property type="evidence" value="ECO:0007669"/>
    <property type="project" value="UniProtKB-SubCell"/>
</dbReference>
<feature type="transmembrane region" description="Helical" evidence="3">
    <location>
        <begin position="47"/>
        <end position="66"/>
    </location>
</feature>
<dbReference type="AlphaFoldDB" id="A0A3N0B3B1"/>
<keyword evidence="5" id="KW-1185">Reference proteome</keyword>
<dbReference type="Proteomes" id="UP000278632">
    <property type="component" value="Unassembled WGS sequence"/>
</dbReference>
<feature type="transmembrane region" description="Helical" evidence="3">
    <location>
        <begin position="129"/>
        <end position="150"/>
    </location>
</feature>
<dbReference type="RefSeq" id="WP_123192613.1">
    <property type="nucleotide sequence ID" value="NZ_QICD01000020.1"/>
</dbReference>
<evidence type="ECO:0000313" key="4">
    <source>
        <dbReference type="EMBL" id="RNL41572.1"/>
    </source>
</evidence>
<gene>
    <name evidence="4" type="ORF">DMP08_09200</name>
</gene>